<dbReference type="AlphaFoldDB" id="A0A0D0ARX0"/>
<accession>A0A0D0ARX0</accession>
<organism evidence="1 2">
    <name type="scientific">Collybiopsis luxurians FD-317 M1</name>
    <dbReference type="NCBI Taxonomy" id="944289"/>
    <lineage>
        <taxon>Eukaryota</taxon>
        <taxon>Fungi</taxon>
        <taxon>Dikarya</taxon>
        <taxon>Basidiomycota</taxon>
        <taxon>Agaricomycotina</taxon>
        <taxon>Agaricomycetes</taxon>
        <taxon>Agaricomycetidae</taxon>
        <taxon>Agaricales</taxon>
        <taxon>Marasmiineae</taxon>
        <taxon>Omphalotaceae</taxon>
        <taxon>Collybiopsis</taxon>
        <taxon>Collybiopsis luxurians</taxon>
    </lineage>
</organism>
<evidence type="ECO:0000313" key="2">
    <source>
        <dbReference type="Proteomes" id="UP000053593"/>
    </source>
</evidence>
<proteinExistence type="predicted"/>
<dbReference type="HOGENOM" id="CLU_1627252_0_0_1"/>
<evidence type="ECO:0000313" key="1">
    <source>
        <dbReference type="EMBL" id="KIK53130.1"/>
    </source>
</evidence>
<dbReference type="OrthoDB" id="3030888at2759"/>
<dbReference type="Gene3D" id="1.10.510.10">
    <property type="entry name" value="Transferase(Phosphotransferase) domain 1"/>
    <property type="match status" value="1"/>
</dbReference>
<reference evidence="1 2" key="1">
    <citation type="submission" date="2014-04" db="EMBL/GenBank/DDBJ databases">
        <title>Evolutionary Origins and Diversification of the Mycorrhizal Mutualists.</title>
        <authorList>
            <consortium name="DOE Joint Genome Institute"/>
            <consortium name="Mycorrhizal Genomics Consortium"/>
            <person name="Kohler A."/>
            <person name="Kuo A."/>
            <person name="Nagy L.G."/>
            <person name="Floudas D."/>
            <person name="Copeland A."/>
            <person name="Barry K.W."/>
            <person name="Cichocki N."/>
            <person name="Veneault-Fourrey C."/>
            <person name="LaButti K."/>
            <person name="Lindquist E.A."/>
            <person name="Lipzen A."/>
            <person name="Lundell T."/>
            <person name="Morin E."/>
            <person name="Murat C."/>
            <person name="Riley R."/>
            <person name="Ohm R."/>
            <person name="Sun H."/>
            <person name="Tunlid A."/>
            <person name="Henrissat B."/>
            <person name="Grigoriev I.V."/>
            <person name="Hibbett D.S."/>
            <person name="Martin F."/>
        </authorList>
    </citation>
    <scope>NUCLEOTIDE SEQUENCE [LARGE SCALE GENOMIC DNA]</scope>
    <source>
        <strain evidence="1 2">FD-317 M1</strain>
    </source>
</reference>
<dbReference type="EMBL" id="KN834832">
    <property type="protein sequence ID" value="KIK53130.1"/>
    <property type="molecule type" value="Genomic_DNA"/>
</dbReference>
<dbReference type="InterPro" id="IPR011009">
    <property type="entry name" value="Kinase-like_dom_sf"/>
</dbReference>
<dbReference type="Proteomes" id="UP000053593">
    <property type="component" value="Unassembled WGS sequence"/>
</dbReference>
<protein>
    <submittedName>
        <fullName evidence="1">Unplaced genomic scaffold GYMLUscaffold_84, whole genome shotgun sequence</fullName>
    </submittedName>
</protein>
<dbReference type="SUPFAM" id="SSF56112">
    <property type="entry name" value="Protein kinase-like (PK-like)"/>
    <property type="match status" value="1"/>
</dbReference>
<keyword evidence="2" id="KW-1185">Reference proteome</keyword>
<gene>
    <name evidence="1" type="ORF">GYMLUDRAFT_63822</name>
</gene>
<name>A0A0D0ARX0_9AGAR</name>
<sequence length="163" mass="18346">MHPDIAFTVALNWVFQLEEGIDFIHSKGVVWGDCHIENILVTDDLSIVLSNFEGAGIEGGHNVDVLPPVVYRLPSLTFGPLPAPPTQDQFAFGIFESLPEDAYPQLASILMACYWSQYANNRQMLQIDIKHIAKQLWKNITIPSHYIPLCMAINHQSRTTRNS</sequence>